<organism evidence="7 8">
    <name type="scientific">Chungangia koreensis</name>
    <dbReference type="NCBI Taxonomy" id="752657"/>
    <lineage>
        <taxon>Bacteria</taxon>
        <taxon>Bacillati</taxon>
        <taxon>Bacillota</taxon>
        <taxon>Bacilli</taxon>
        <taxon>Lactobacillales</taxon>
        <taxon>Chungangia</taxon>
    </lineage>
</organism>
<comment type="caution">
    <text evidence="7">The sequence shown here is derived from an EMBL/GenBank/DDBJ whole genome shotgun (WGS) entry which is preliminary data.</text>
</comment>
<dbReference type="Pfam" id="PF04542">
    <property type="entry name" value="Sigma70_r2"/>
    <property type="match status" value="1"/>
</dbReference>
<accession>A0ABV8X4J4</accession>
<keyword evidence="2" id="KW-0731">Sigma factor</keyword>
<protein>
    <submittedName>
        <fullName evidence="7">Sigma-70 family RNA polymerase sigma factor</fullName>
    </submittedName>
</protein>
<dbReference type="EMBL" id="JBHSEC010000006">
    <property type="protein sequence ID" value="MFC4409959.1"/>
    <property type="molecule type" value="Genomic_DNA"/>
</dbReference>
<proteinExistence type="predicted"/>
<feature type="domain" description="RNA polymerase sigma-70 region 4" evidence="6">
    <location>
        <begin position="108"/>
        <end position="157"/>
    </location>
</feature>
<evidence type="ECO:0000256" key="2">
    <source>
        <dbReference type="ARBA" id="ARBA00023082"/>
    </source>
</evidence>
<dbReference type="RefSeq" id="WP_378153271.1">
    <property type="nucleotide sequence ID" value="NZ_JBHSEC010000006.1"/>
</dbReference>
<keyword evidence="1" id="KW-0805">Transcription regulation</keyword>
<evidence type="ECO:0000313" key="8">
    <source>
        <dbReference type="Proteomes" id="UP001595817"/>
    </source>
</evidence>
<dbReference type="InterPro" id="IPR007630">
    <property type="entry name" value="RNA_pol_sigma70_r4"/>
</dbReference>
<dbReference type="Pfam" id="PF04545">
    <property type="entry name" value="Sigma70_r4"/>
    <property type="match status" value="1"/>
</dbReference>
<keyword evidence="4" id="KW-0804">Transcription</keyword>
<dbReference type="InterPro" id="IPR036388">
    <property type="entry name" value="WH-like_DNA-bd_sf"/>
</dbReference>
<reference evidence="8" key="1">
    <citation type="journal article" date="2019" name="Int. J. Syst. Evol. Microbiol.">
        <title>The Global Catalogue of Microorganisms (GCM) 10K type strain sequencing project: providing services to taxonomists for standard genome sequencing and annotation.</title>
        <authorList>
            <consortium name="The Broad Institute Genomics Platform"/>
            <consortium name="The Broad Institute Genome Sequencing Center for Infectious Disease"/>
            <person name="Wu L."/>
            <person name="Ma J."/>
        </authorList>
    </citation>
    <scope>NUCLEOTIDE SEQUENCE [LARGE SCALE GENOMIC DNA]</scope>
    <source>
        <strain evidence="8">CCUG 59778</strain>
    </source>
</reference>
<evidence type="ECO:0000256" key="4">
    <source>
        <dbReference type="ARBA" id="ARBA00023163"/>
    </source>
</evidence>
<evidence type="ECO:0000256" key="1">
    <source>
        <dbReference type="ARBA" id="ARBA00023015"/>
    </source>
</evidence>
<evidence type="ECO:0000259" key="5">
    <source>
        <dbReference type="Pfam" id="PF04542"/>
    </source>
</evidence>
<dbReference type="InterPro" id="IPR007627">
    <property type="entry name" value="RNA_pol_sigma70_r2"/>
</dbReference>
<dbReference type="Gene3D" id="1.10.1740.10">
    <property type="match status" value="1"/>
</dbReference>
<dbReference type="PANTHER" id="PTHR30385">
    <property type="entry name" value="SIGMA FACTOR F FLAGELLAR"/>
    <property type="match status" value="1"/>
</dbReference>
<dbReference type="InterPro" id="IPR013324">
    <property type="entry name" value="RNA_pol_sigma_r3/r4-like"/>
</dbReference>
<evidence type="ECO:0000259" key="6">
    <source>
        <dbReference type="Pfam" id="PF04545"/>
    </source>
</evidence>
<keyword evidence="3" id="KW-0238">DNA-binding</keyword>
<dbReference type="SUPFAM" id="SSF88946">
    <property type="entry name" value="Sigma2 domain of RNA polymerase sigma factors"/>
    <property type="match status" value="1"/>
</dbReference>
<dbReference type="Proteomes" id="UP001595817">
    <property type="component" value="Unassembled WGS sequence"/>
</dbReference>
<feature type="domain" description="RNA polymerase sigma-70 region 2" evidence="5">
    <location>
        <begin position="25"/>
        <end position="74"/>
    </location>
</feature>
<name>A0ABV8X4J4_9LACT</name>
<dbReference type="SUPFAM" id="SSF88659">
    <property type="entry name" value="Sigma3 and sigma4 domains of RNA polymerase sigma factors"/>
    <property type="match status" value="1"/>
</dbReference>
<dbReference type="InterPro" id="IPR013325">
    <property type="entry name" value="RNA_pol_sigma_r2"/>
</dbReference>
<sequence>MKRFEEVLLQFEPMISAAMWSLNIYRDHDQYRQAARIALWRAWSKYEEERGDFAPFAYMSIRGAILDELKRENRYEEREAPLEDEILNVLANEVTAAEDVWSDRIQIAISELSIAERQLLSWIFIESCSLKFCAERAGISVSGIKKRRERVMRKLKEKLQ</sequence>
<dbReference type="Gene3D" id="1.10.10.10">
    <property type="entry name" value="Winged helix-like DNA-binding domain superfamily/Winged helix DNA-binding domain"/>
    <property type="match status" value="1"/>
</dbReference>
<dbReference type="NCBIfam" id="TIGR02937">
    <property type="entry name" value="sigma70-ECF"/>
    <property type="match status" value="1"/>
</dbReference>
<gene>
    <name evidence="7" type="ORF">ACFOZY_05840</name>
</gene>
<keyword evidence="8" id="KW-1185">Reference proteome</keyword>
<evidence type="ECO:0000313" key="7">
    <source>
        <dbReference type="EMBL" id="MFC4409959.1"/>
    </source>
</evidence>
<dbReference type="InterPro" id="IPR014284">
    <property type="entry name" value="RNA_pol_sigma-70_dom"/>
</dbReference>
<evidence type="ECO:0000256" key="3">
    <source>
        <dbReference type="ARBA" id="ARBA00023125"/>
    </source>
</evidence>